<keyword evidence="3 5" id="KW-0378">Hydrolase</keyword>
<dbReference type="InterPro" id="IPR000673">
    <property type="entry name" value="Sig_transdc_resp-reg_Me-estase"/>
</dbReference>
<evidence type="ECO:0000256" key="3">
    <source>
        <dbReference type="ARBA" id="ARBA00022801"/>
    </source>
</evidence>
<name>A0ABQ6A1L1_9GAMM</name>
<dbReference type="SMART" id="SM00448">
    <property type="entry name" value="REC"/>
    <property type="match status" value="1"/>
</dbReference>
<evidence type="ECO:0000256" key="6">
    <source>
        <dbReference type="PROSITE-ProRule" id="PRU00050"/>
    </source>
</evidence>
<feature type="domain" description="CheB-type methylesterase" evidence="9">
    <location>
        <begin position="160"/>
        <end position="341"/>
    </location>
</feature>
<dbReference type="InterPro" id="IPR001789">
    <property type="entry name" value="Sig_transdc_resp-reg_receiver"/>
</dbReference>
<evidence type="ECO:0000313" key="10">
    <source>
        <dbReference type="EMBL" id="GLR65187.1"/>
    </source>
</evidence>
<dbReference type="RefSeq" id="WP_027851567.1">
    <property type="nucleotide sequence ID" value="NZ_BSOR01000078.1"/>
</dbReference>
<feature type="active site" evidence="5 6">
    <location>
        <position position="196"/>
    </location>
</feature>
<comment type="caution">
    <text evidence="10">The sequence shown here is derived from an EMBL/GenBank/DDBJ whole genome shotgun (WGS) entry which is preliminary data.</text>
</comment>
<dbReference type="CDD" id="cd17541">
    <property type="entry name" value="REC_CheB-like"/>
    <property type="match status" value="1"/>
</dbReference>
<evidence type="ECO:0000259" key="9">
    <source>
        <dbReference type="PROSITE" id="PS50122"/>
    </source>
</evidence>
<dbReference type="PIRSF" id="PIRSF000876">
    <property type="entry name" value="RR_chemtxs_CheB"/>
    <property type="match status" value="1"/>
</dbReference>
<feature type="active site" evidence="5 6">
    <location>
        <position position="169"/>
    </location>
</feature>
<dbReference type="EMBL" id="BSOR01000078">
    <property type="protein sequence ID" value="GLR65187.1"/>
    <property type="molecule type" value="Genomic_DNA"/>
</dbReference>
<dbReference type="InterPro" id="IPR011006">
    <property type="entry name" value="CheY-like_superfamily"/>
</dbReference>
<evidence type="ECO:0000256" key="7">
    <source>
        <dbReference type="PROSITE-ProRule" id="PRU00169"/>
    </source>
</evidence>
<comment type="similarity">
    <text evidence="5">Belongs to the CheB family.</text>
</comment>
<evidence type="ECO:0000256" key="5">
    <source>
        <dbReference type="HAMAP-Rule" id="MF_00099"/>
    </source>
</evidence>
<keyword evidence="2 5" id="KW-0145">Chemotaxis</keyword>
<dbReference type="SUPFAM" id="SSF52172">
    <property type="entry name" value="CheY-like"/>
    <property type="match status" value="1"/>
</dbReference>
<proteinExistence type="inferred from homology"/>
<evidence type="ECO:0000259" key="8">
    <source>
        <dbReference type="PROSITE" id="PS50110"/>
    </source>
</evidence>
<comment type="PTM">
    <text evidence="5">Phosphorylated by CheA. Phosphorylation of the N-terminal regulatory domain activates the methylesterase activity.</text>
</comment>
<dbReference type="InterPro" id="IPR008248">
    <property type="entry name" value="CheB-like"/>
</dbReference>
<keyword evidence="1 5" id="KW-0963">Cytoplasm</keyword>
<comment type="function">
    <text evidence="5">Involved in chemotaxis. Part of a chemotaxis signal transduction system that modulates chemotaxis in response to various stimuli. Catalyzes the demethylation of specific methylglutamate residues introduced into the chemoreceptors (methyl-accepting chemotaxis proteins or MCP) by CheR. Also mediates the irreversible deamidation of specific glutamine residues to glutamic acid.</text>
</comment>
<sequence>MTSTKVIRVLIVDDSSVARSILCEILKDQDDIEVIAEATNGQEALELVEQLSPDLVTMDLNMPVMSGLEAIEHIMHRKAVPILVVSSEGDADLAYQALSNGALEVMAKPNLDPEKIAEFIHQIRLLSGVPVITRMKRFNPNEVFNLNRDQVKSVEAKKNEYPIFAIASSTGGPKALAHLLAVLPENFPAPILVAQHISHGFIEGMAYWLSTLSLLPVKVAEEGEKLMPGKVYLSPSEQHLTVTKTHQVKLQARDEKDIYHPSCDVMLSSVAEVFGSEAVGIIMTGMGRDGTKGMTAIYEQGGVTLAQDEASSVIYGMNAEAVNAGVIHRELPLTSLAEEMLRILLLKSTGYLAALRRGEL</sequence>
<comment type="catalytic activity">
    <reaction evidence="5">
        <text>L-glutaminyl-[protein] + H2O = L-glutamyl-[protein] + NH4(+)</text>
        <dbReference type="Rhea" id="RHEA:16441"/>
        <dbReference type="Rhea" id="RHEA-COMP:10207"/>
        <dbReference type="Rhea" id="RHEA-COMP:10208"/>
        <dbReference type="ChEBI" id="CHEBI:15377"/>
        <dbReference type="ChEBI" id="CHEBI:28938"/>
        <dbReference type="ChEBI" id="CHEBI:29973"/>
        <dbReference type="ChEBI" id="CHEBI:30011"/>
        <dbReference type="EC" id="3.5.1.44"/>
    </reaction>
</comment>
<dbReference type="SUPFAM" id="SSF52738">
    <property type="entry name" value="Methylesterase CheB, C-terminal domain"/>
    <property type="match status" value="1"/>
</dbReference>
<dbReference type="Pfam" id="PF01339">
    <property type="entry name" value="CheB_methylest"/>
    <property type="match status" value="1"/>
</dbReference>
<dbReference type="NCBIfam" id="NF001965">
    <property type="entry name" value="PRK00742.1"/>
    <property type="match status" value="1"/>
</dbReference>
<evidence type="ECO:0000256" key="1">
    <source>
        <dbReference type="ARBA" id="ARBA00022490"/>
    </source>
</evidence>
<dbReference type="PROSITE" id="PS50110">
    <property type="entry name" value="RESPONSE_REGULATORY"/>
    <property type="match status" value="1"/>
</dbReference>
<evidence type="ECO:0000256" key="4">
    <source>
        <dbReference type="ARBA" id="ARBA00048267"/>
    </source>
</evidence>
<gene>
    <name evidence="10" type="primary">cheB_2</name>
    <name evidence="5" type="synonym">cheB</name>
    <name evidence="10" type="ORF">GCM10007878_26260</name>
</gene>
<keyword evidence="11" id="KW-1185">Reference proteome</keyword>
<dbReference type="PANTHER" id="PTHR42872">
    <property type="entry name" value="PROTEIN-GLUTAMATE METHYLESTERASE/PROTEIN-GLUTAMINE GLUTAMINASE"/>
    <property type="match status" value="1"/>
</dbReference>
<dbReference type="PROSITE" id="PS50122">
    <property type="entry name" value="CHEB"/>
    <property type="match status" value="1"/>
</dbReference>
<comment type="subcellular location">
    <subcellularLocation>
        <location evidence="5">Cytoplasm</location>
    </subcellularLocation>
</comment>
<dbReference type="Proteomes" id="UP001156682">
    <property type="component" value="Unassembled WGS sequence"/>
</dbReference>
<feature type="active site" evidence="5 6">
    <location>
        <position position="289"/>
    </location>
</feature>
<dbReference type="Gene3D" id="3.40.50.2300">
    <property type="match status" value="1"/>
</dbReference>
<feature type="domain" description="Response regulatory" evidence="8">
    <location>
        <begin position="8"/>
        <end position="123"/>
    </location>
</feature>
<dbReference type="EC" id="3.1.1.61" evidence="5"/>
<comment type="domain">
    <text evidence="5">Contains a C-terminal catalytic domain, and an N-terminal region which modulates catalytic activity.</text>
</comment>
<evidence type="ECO:0000313" key="11">
    <source>
        <dbReference type="Proteomes" id="UP001156682"/>
    </source>
</evidence>
<protein>
    <recommendedName>
        <fullName evidence="5">Protein-glutamate methylesterase/protein-glutamine glutaminase</fullName>
        <ecNumber evidence="5">3.1.1.61</ecNumber>
        <ecNumber evidence="5">3.5.1.44</ecNumber>
    </recommendedName>
</protein>
<reference evidence="11" key="1">
    <citation type="journal article" date="2019" name="Int. J. Syst. Evol. Microbiol.">
        <title>The Global Catalogue of Microorganisms (GCM) 10K type strain sequencing project: providing services to taxonomists for standard genome sequencing and annotation.</title>
        <authorList>
            <consortium name="The Broad Institute Genomics Platform"/>
            <consortium name="The Broad Institute Genome Sequencing Center for Infectious Disease"/>
            <person name="Wu L."/>
            <person name="Ma J."/>
        </authorList>
    </citation>
    <scope>NUCLEOTIDE SEQUENCE [LARGE SCALE GENOMIC DNA]</scope>
    <source>
        <strain evidence="11">NBRC 100033</strain>
    </source>
</reference>
<dbReference type="PANTHER" id="PTHR42872:SF6">
    <property type="entry name" value="PROTEIN-GLUTAMATE METHYLESTERASE_PROTEIN-GLUTAMINE GLUTAMINASE"/>
    <property type="match status" value="1"/>
</dbReference>
<organism evidence="10 11">
    <name type="scientific">Marinospirillum insulare</name>
    <dbReference type="NCBI Taxonomy" id="217169"/>
    <lineage>
        <taxon>Bacteria</taxon>
        <taxon>Pseudomonadati</taxon>
        <taxon>Pseudomonadota</taxon>
        <taxon>Gammaproteobacteria</taxon>
        <taxon>Oceanospirillales</taxon>
        <taxon>Oceanospirillaceae</taxon>
        <taxon>Marinospirillum</taxon>
    </lineage>
</organism>
<feature type="modified residue" description="4-aspartylphosphate" evidence="5 7">
    <location>
        <position position="59"/>
    </location>
</feature>
<dbReference type="HAMAP" id="MF_00099">
    <property type="entry name" value="CheB_chemtxs"/>
    <property type="match status" value="1"/>
</dbReference>
<evidence type="ECO:0000256" key="2">
    <source>
        <dbReference type="ARBA" id="ARBA00022500"/>
    </source>
</evidence>
<dbReference type="InterPro" id="IPR035909">
    <property type="entry name" value="CheB_C"/>
</dbReference>
<dbReference type="EC" id="3.5.1.44" evidence="5"/>
<accession>A0ABQ6A1L1</accession>
<dbReference type="Gene3D" id="3.40.50.180">
    <property type="entry name" value="Methylesterase CheB, C-terminal domain"/>
    <property type="match status" value="1"/>
</dbReference>
<comment type="catalytic activity">
    <reaction evidence="4 5">
        <text>[protein]-L-glutamate 5-O-methyl ester + H2O = L-glutamyl-[protein] + methanol + H(+)</text>
        <dbReference type="Rhea" id="RHEA:23236"/>
        <dbReference type="Rhea" id="RHEA-COMP:10208"/>
        <dbReference type="Rhea" id="RHEA-COMP:10311"/>
        <dbReference type="ChEBI" id="CHEBI:15377"/>
        <dbReference type="ChEBI" id="CHEBI:15378"/>
        <dbReference type="ChEBI" id="CHEBI:17790"/>
        <dbReference type="ChEBI" id="CHEBI:29973"/>
        <dbReference type="ChEBI" id="CHEBI:82795"/>
        <dbReference type="EC" id="3.1.1.61"/>
    </reaction>
</comment>
<keyword evidence="5 7" id="KW-0597">Phosphoprotein</keyword>
<dbReference type="Pfam" id="PF00072">
    <property type="entry name" value="Response_reg"/>
    <property type="match status" value="1"/>
</dbReference>
<dbReference type="CDD" id="cd16432">
    <property type="entry name" value="CheB_Rec"/>
    <property type="match status" value="1"/>
</dbReference>